<feature type="region of interest" description="Disordered" evidence="1">
    <location>
        <begin position="305"/>
        <end position="343"/>
    </location>
</feature>
<dbReference type="PANTHER" id="PTHR12905">
    <property type="entry name" value="METALLOPHOSPHOESTERASE"/>
    <property type="match status" value="1"/>
</dbReference>
<feature type="region of interest" description="Disordered" evidence="1">
    <location>
        <begin position="1"/>
        <end position="29"/>
    </location>
</feature>
<dbReference type="SUPFAM" id="SSF56300">
    <property type="entry name" value="Metallo-dependent phosphatases"/>
    <property type="match status" value="1"/>
</dbReference>
<gene>
    <name evidence="3" type="ORF">PG991_014769</name>
</gene>
<protein>
    <submittedName>
        <fullName evidence="3">Phosphoesterase</fullName>
    </submittedName>
</protein>
<name>A0ABR1R6C2_9PEZI</name>
<evidence type="ECO:0000313" key="4">
    <source>
        <dbReference type="Proteomes" id="UP001396898"/>
    </source>
</evidence>
<sequence length="400" mass="44157">MATPTAQPQELPATPVGAAPGTPATKKTTRRTRIVCISDTHNCTVKVPAGDVLIHSGDLTNTGSYKELQKQIEWIARQPHEVKIVVVGNHDTTIDAAFYREHGAYFHHGQLQDVEACRNLVLKPPSPSPRAREEQKQQTRQQHQQWIYLEHEARTVRLTSPDGPRTEFRVFGSPWQPQFERWAFQYTRHQEDDGLAARRLWAGIPLDTDVLITHGPAFGHRDETVGREAAGCEELRRAMWRVRPRLAVCGHIHEARGVERVRWDLEDKGVRFKEETGKVGEEGAWVDPAPEGDKLCLALLSDRQKPGAAGTGTGDTEEAAEPGIGTRGLGGDPGSARSDQSALAGRLGRRETCIVNAAIQASGYPHVGPRLLNKAIVVDLDLPVWEEDGDGDQGKEQEPV</sequence>
<reference evidence="3 4" key="1">
    <citation type="submission" date="2023-01" db="EMBL/GenBank/DDBJ databases">
        <title>Analysis of 21 Apiospora genomes using comparative genomics revels a genus with tremendous synthesis potential of carbohydrate active enzymes and secondary metabolites.</title>
        <authorList>
            <person name="Sorensen T."/>
        </authorList>
    </citation>
    <scope>NUCLEOTIDE SEQUENCE [LARGE SCALE GENOMIC DNA]</scope>
    <source>
        <strain evidence="3 4">CBS 20057</strain>
    </source>
</reference>
<dbReference type="Pfam" id="PF00149">
    <property type="entry name" value="Metallophos"/>
    <property type="match status" value="1"/>
</dbReference>
<evidence type="ECO:0000256" key="1">
    <source>
        <dbReference type="SAM" id="MobiDB-lite"/>
    </source>
</evidence>
<dbReference type="EMBL" id="JAQQWI010000019">
    <property type="protein sequence ID" value="KAK7999094.1"/>
    <property type="molecule type" value="Genomic_DNA"/>
</dbReference>
<dbReference type="Gene3D" id="3.60.21.10">
    <property type="match status" value="1"/>
</dbReference>
<dbReference type="Proteomes" id="UP001396898">
    <property type="component" value="Unassembled WGS sequence"/>
</dbReference>
<accession>A0ABR1R6C2</accession>
<feature type="compositionally biased region" description="Low complexity" evidence="1">
    <location>
        <begin position="12"/>
        <end position="26"/>
    </location>
</feature>
<evidence type="ECO:0000313" key="3">
    <source>
        <dbReference type="EMBL" id="KAK7999094.1"/>
    </source>
</evidence>
<dbReference type="InterPro" id="IPR029052">
    <property type="entry name" value="Metallo-depent_PP-like"/>
</dbReference>
<keyword evidence="4" id="KW-1185">Reference proteome</keyword>
<organism evidence="3 4">
    <name type="scientific">Apiospora marii</name>
    <dbReference type="NCBI Taxonomy" id="335849"/>
    <lineage>
        <taxon>Eukaryota</taxon>
        <taxon>Fungi</taxon>
        <taxon>Dikarya</taxon>
        <taxon>Ascomycota</taxon>
        <taxon>Pezizomycotina</taxon>
        <taxon>Sordariomycetes</taxon>
        <taxon>Xylariomycetidae</taxon>
        <taxon>Amphisphaeriales</taxon>
        <taxon>Apiosporaceae</taxon>
        <taxon>Apiospora</taxon>
    </lineage>
</organism>
<comment type="caution">
    <text evidence="3">The sequence shown here is derived from an EMBL/GenBank/DDBJ whole genome shotgun (WGS) entry which is preliminary data.</text>
</comment>
<feature type="domain" description="Calcineurin-like phosphoesterase" evidence="2">
    <location>
        <begin position="33"/>
        <end position="254"/>
    </location>
</feature>
<dbReference type="PANTHER" id="PTHR12905:SF16">
    <property type="entry name" value="SER_THR PROTEIN PHOSPHATASE FAMILY PROTEIN (AFU_ORTHOLOGUE AFUA_1G06000)"/>
    <property type="match status" value="1"/>
</dbReference>
<dbReference type="InterPro" id="IPR004843">
    <property type="entry name" value="Calcineurin-like_PHP"/>
</dbReference>
<dbReference type="CDD" id="cd07379">
    <property type="entry name" value="MPP_239FB"/>
    <property type="match status" value="1"/>
</dbReference>
<dbReference type="InterPro" id="IPR051693">
    <property type="entry name" value="UPF0046_metallophosphoest"/>
</dbReference>
<feature type="region of interest" description="Disordered" evidence="1">
    <location>
        <begin position="122"/>
        <end position="141"/>
    </location>
</feature>
<proteinExistence type="predicted"/>
<evidence type="ECO:0000259" key="2">
    <source>
        <dbReference type="Pfam" id="PF00149"/>
    </source>
</evidence>